<feature type="compositionally biased region" description="Basic and acidic residues" evidence="1">
    <location>
        <begin position="354"/>
        <end position="371"/>
    </location>
</feature>
<evidence type="ECO:0000313" key="2">
    <source>
        <dbReference type="EMBL" id="RKP06152.1"/>
    </source>
</evidence>
<feature type="region of interest" description="Disordered" evidence="1">
    <location>
        <begin position="679"/>
        <end position="710"/>
    </location>
</feature>
<feature type="region of interest" description="Disordered" evidence="1">
    <location>
        <begin position="635"/>
        <end position="662"/>
    </location>
</feature>
<feature type="compositionally biased region" description="Low complexity" evidence="1">
    <location>
        <begin position="539"/>
        <end position="552"/>
    </location>
</feature>
<feature type="region of interest" description="Disordered" evidence="1">
    <location>
        <begin position="352"/>
        <end position="380"/>
    </location>
</feature>
<proteinExistence type="predicted"/>
<feature type="region of interest" description="Disordered" evidence="1">
    <location>
        <begin position="396"/>
        <end position="438"/>
    </location>
</feature>
<organism evidence="2 3">
    <name type="scientific">Thamnocephalis sphaerospora</name>
    <dbReference type="NCBI Taxonomy" id="78915"/>
    <lineage>
        <taxon>Eukaryota</taxon>
        <taxon>Fungi</taxon>
        <taxon>Fungi incertae sedis</taxon>
        <taxon>Zoopagomycota</taxon>
        <taxon>Zoopagomycotina</taxon>
        <taxon>Zoopagomycetes</taxon>
        <taxon>Zoopagales</taxon>
        <taxon>Sigmoideomycetaceae</taxon>
        <taxon>Thamnocephalis</taxon>
    </lineage>
</organism>
<dbReference type="EMBL" id="KZ992942">
    <property type="protein sequence ID" value="RKP06152.1"/>
    <property type="molecule type" value="Genomic_DNA"/>
</dbReference>
<feature type="compositionally biased region" description="Polar residues" evidence="1">
    <location>
        <begin position="579"/>
        <end position="592"/>
    </location>
</feature>
<evidence type="ECO:0000256" key="1">
    <source>
        <dbReference type="SAM" id="MobiDB-lite"/>
    </source>
</evidence>
<feature type="compositionally biased region" description="Polar residues" evidence="1">
    <location>
        <begin position="281"/>
        <end position="292"/>
    </location>
</feature>
<feature type="region of interest" description="Disordered" evidence="1">
    <location>
        <begin position="1"/>
        <end position="32"/>
    </location>
</feature>
<feature type="region of interest" description="Disordered" evidence="1">
    <location>
        <begin position="259"/>
        <end position="292"/>
    </location>
</feature>
<dbReference type="AlphaFoldDB" id="A0A4P9XK71"/>
<keyword evidence="3" id="KW-1185">Reference proteome</keyword>
<feature type="compositionally biased region" description="Polar residues" evidence="1">
    <location>
        <begin position="425"/>
        <end position="435"/>
    </location>
</feature>
<feature type="compositionally biased region" description="Basic and acidic residues" evidence="1">
    <location>
        <begin position="400"/>
        <end position="417"/>
    </location>
</feature>
<name>A0A4P9XK71_9FUNG</name>
<protein>
    <submittedName>
        <fullName evidence="2">Uncharacterized protein</fullName>
    </submittedName>
</protein>
<sequence>MSSMDMPGRVEHSPVAVGREARRNSYDSTWEDLQKRSKRISRIALPSPEVGGDLMSEFSSILASTSTARAGSHGGATDHATQLPTSTGYSDATVAAPPNILVTDTQASVVRPLPGAYRFSTLSNGSMLPSELDAECVRHEAKAREASQARVARLSRFLIPSMYFPDTETLDTLLSGADHENKEANMHASGEMASKTQNIVEKRSLSGRASVATLRDGIKAPRSSLAATHSFNSDAYAKSAAAKSTPAIKSIPSVPEIPQVHLTNDHGVPNQMVPGIPQPANAWSNNRNDSSVGWSADVKEECNGQLKPSDSLRVRKKIDRLSRFQIPMLSPSRDNLSDALVPALFSGSAGTVAEEDHADAAADGHDGHNADTDVDTDETSMDAEQYQLAVSLLDRRRTRMKNEQRRRNTTDSLDGRRNAAVAEASETNARPFSSASPVLCTVPPPSPVPSPIYVQDGRPIVHAEQTFPPAHAQTHLSPELLPTGSPAAATHGSQFPQHLGIKPPPPSPLPLHQVAANISRSVSPMSPLPSEVSQPADVSSTPSSFSSPAGTSLVPRTRVRDSGSTLEDEGVELSPFSPPTRQQYARSASGREQLTDRRKRAQRFADLYGEIRSMDTGLTSWLHDTEAKRVIPNAPYASKSSKVQRTRTSDDSEATLNDPYPVFGAAPTTIGRGASPAGFTHSPEPSVNSHSRRWVPISPSPSQLSVASSQISRTQPVGGMVFGGKTRPHAYSISSDTSDSPYRSRSMSTHTVCSISTVSTGANSSLLHQETDVTDAVAMFLADLNSNPFFS</sequence>
<accession>A0A4P9XK71</accession>
<feature type="region of interest" description="Disordered" evidence="1">
    <location>
        <begin position="475"/>
        <end position="597"/>
    </location>
</feature>
<feature type="compositionally biased region" description="Low complexity" evidence="1">
    <location>
        <begin position="700"/>
        <end position="710"/>
    </location>
</feature>
<reference evidence="3" key="1">
    <citation type="journal article" date="2018" name="Nat. Microbiol.">
        <title>Leveraging single-cell genomics to expand the fungal tree of life.</title>
        <authorList>
            <person name="Ahrendt S.R."/>
            <person name="Quandt C.A."/>
            <person name="Ciobanu D."/>
            <person name="Clum A."/>
            <person name="Salamov A."/>
            <person name="Andreopoulos B."/>
            <person name="Cheng J.F."/>
            <person name="Woyke T."/>
            <person name="Pelin A."/>
            <person name="Henrissat B."/>
            <person name="Reynolds N.K."/>
            <person name="Benny G.L."/>
            <person name="Smith M.E."/>
            <person name="James T.Y."/>
            <person name="Grigoriev I.V."/>
        </authorList>
    </citation>
    <scope>NUCLEOTIDE SEQUENCE [LARGE SCALE GENOMIC DNA]</scope>
    <source>
        <strain evidence="3">RSA 1356</strain>
    </source>
</reference>
<dbReference type="Proteomes" id="UP000271241">
    <property type="component" value="Unassembled WGS sequence"/>
</dbReference>
<gene>
    <name evidence="2" type="ORF">THASP1DRAFT_25473</name>
</gene>
<evidence type="ECO:0000313" key="3">
    <source>
        <dbReference type="Proteomes" id="UP000271241"/>
    </source>
</evidence>